<dbReference type="InterPro" id="IPR027417">
    <property type="entry name" value="P-loop_NTPase"/>
</dbReference>
<sequence>MRPLELRLSGFRSYRTERVLPFREMDIVAIIGDTGAGKSSLLEAMTWALYGASTWAKKTSTEFLAHGAKRMTVALEFEAAGERWLITRSFAGAGGSAELVCLSDPVAYPKVDGVRQVDPRIVEILGLPYDVFCSCVLLPQGKFERLLKATPGERTDTLKSILRLEQLDAMRERADGLARRMADRELEIVEARGRFQPDPAGTAAAASERLAELTPEHQRLEKLQADVTRLADACRGHLERASTSDQEADRLAARRGTRSVQLRALAERAGELRAALAEALRSRASAELEREEADSAQREATEAGLDAASLIAARESLNAVSRLLEDRSELATRIAGDETQLVANERQLEPARARVAAAEQALTTHELERTGADSAARIARERAGRLATAATQVVNAAEHHAAAQATAATARSAAEEAAVAYAAAHAALATAREQREHARTAREAAQRENAVAHVAAGCAPGDPCPVCERDLPGDFAVATAPDLDAADADAAATQLNLDRAAAVERDAASACTRDAERRAAAEQALEAAATALAGARTTAQAQADTTVDSPAAATAAAHAAEDVAAQAEAALAVIDARRPALVEEHRAAAQLLTRLMADDQALERSLAERRADHVRMSEELATAVAALPALAEATEAGVAAAHEIVATQLADAEAVTKRVTTAQRVYEDAVRAVHVRELRLRDEVTTPAAAVRAELEGLAVELNEDQLTFGPEPEALVPAAEALEAQIDERVKQLRAEAVEARSAEQADRTASEQALNAVGLTAPALAERLNQLAGELFAADREHATASAQIEPVARLDALRCSASTLRAGFEDLKDALADSRFVGYVVRRRQLALLQHASRVLQDITGRYAFTEDFQILDSESGFPRSPDTLSGGETFIASLALALGLVEVADRSGGDLRALFLDEGFGTLDATILDTALTALEERAKAGRLIGLISHVPTVAERIDTVLEVRSNLEGSSIHILDREQREERVLDALAAELP</sequence>
<gene>
    <name evidence="6" type="ORF">C8N24_0709</name>
</gene>
<dbReference type="OrthoDB" id="9795626at2"/>
<evidence type="ECO:0000256" key="3">
    <source>
        <dbReference type="ARBA" id="ARBA00013368"/>
    </source>
</evidence>
<dbReference type="InterPro" id="IPR038729">
    <property type="entry name" value="Rad50/SbcC_AAA"/>
</dbReference>
<evidence type="ECO:0000313" key="7">
    <source>
        <dbReference type="Proteomes" id="UP000278962"/>
    </source>
</evidence>
<organism evidence="6 7">
    <name type="scientific">Solirubrobacter pauli</name>
    <dbReference type="NCBI Taxonomy" id="166793"/>
    <lineage>
        <taxon>Bacteria</taxon>
        <taxon>Bacillati</taxon>
        <taxon>Actinomycetota</taxon>
        <taxon>Thermoleophilia</taxon>
        <taxon>Solirubrobacterales</taxon>
        <taxon>Solirubrobacteraceae</taxon>
        <taxon>Solirubrobacter</taxon>
    </lineage>
</organism>
<evidence type="ECO:0000256" key="1">
    <source>
        <dbReference type="ARBA" id="ARBA00006930"/>
    </source>
</evidence>
<dbReference type="Proteomes" id="UP000278962">
    <property type="component" value="Unassembled WGS sequence"/>
</dbReference>
<evidence type="ECO:0000259" key="5">
    <source>
        <dbReference type="Pfam" id="PF13476"/>
    </source>
</evidence>
<dbReference type="AlphaFoldDB" id="A0A660LCX1"/>
<evidence type="ECO:0000256" key="4">
    <source>
        <dbReference type="SAM" id="Coils"/>
    </source>
</evidence>
<keyword evidence="7" id="KW-1185">Reference proteome</keyword>
<dbReference type="SUPFAM" id="SSF52540">
    <property type="entry name" value="P-loop containing nucleoside triphosphate hydrolases"/>
    <property type="match status" value="1"/>
</dbReference>
<feature type="coiled-coil region" evidence="4">
    <location>
        <begin position="262"/>
        <end position="296"/>
    </location>
</feature>
<comment type="subunit">
    <text evidence="2">Heterodimer of SbcC and SbcD.</text>
</comment>
<dbReference type="EMBL" id="RBIL01000001">
    <property type="protein sequence ID" value="RKQ90894.1"/>
    <property type="molecule type" value="Genomic_DNA"/>
</dbReference>
<dbReference type="GO" id="GO:0016887">
    <property type="term" value="F:ATP hydrolysis activity"/>
    <property type="evidence" value="ECO:0007669"/>
    <property type="project" value="InterPro"/>
</dbReference>
<protein>
    <recommendedName>
        <fullName evidence="3">Nuclease SbcCD subunit C</fullName>
    </recommendedName>
</protein>
<evidence type="ECO:0000313" key="6">
    <source>
        <dbReference type="EMBL" id="RKQ90894.1"/>
    </source>
</evidence>
<keyword evidence="6" id="KW-0378">Hydrolase</keyword>
<comment type="similarity">
    <text evidence="1">Belongs to the SMC family. SbcC subfamily.</text>
</comment>
<evidence type="ECO:0000256" key="2">
    <source>
        <dbReference type="ARBA" id="ARBA00011322"/>
    </source>
</evidence>
<name>A0A660LCX1_9ACTN</name>
<dbReference type="Gene3D" id="3.40.50.300">
    <property type="entry name" value="P-loop containing nucleotide triphosphate hydrolases"/>
    <property type="match status" value="2"/>
</dbReference>
<accession>A0A660LCX1</accession>
<reference evidence="6 7" key="1">
    <citation type="submission" date="2018-10" db="EMBL/GenBank/DDBJ databases">
        <title>Genomic Encyclopedia of Archaeal and Bacterial Type Strains, Phase II (KMG-II): from individual species to whole genera.</title>
        <authorList>
            <person name="Goeker M."/>
        </authorList>
    </citation>
    <scope>NUCLEOTIDE SEQUENCE [LARGE SCALE GENOMIC DNA]</scope>
    <source>
        <strain evidence="6 7">DSM 14954</strain>
    </source>
</reference>
<comment type="caution">
    <text evidence="6">The sequence shown here is derived from an EMBL/GenBank/DDBJ whole genome shotgun (WGS) entry which is preliminary data.</text>
</comment>
<keyword evidence="6" id="KW-0269">Exonuclease</keyword>
<dbReference type="GO" id="GO:0004527">
    <property type="term" value="F:exonuclease activity"/>
    <property type="evidence" value="ECO:0007669"/>
    <property type="project" value="UniProtKB-KW"/>
</dbReference>
<dbReference type="PANTHER" id="PTHR32114">
    <property type="entry name" value="ABC TRANSPORTER ABCH.3"/>
    <property type="match status" value="1"/>
</dbReference>
<keyword evidence="6" id="KW-0540">Nuclease</keyword>
<dbReference type="GO" id="GO:0006302">
    <property type="term" value="P:double-strand break repair"/>
    <property type="evidence" value="ECO:0007669"/>
    <property type="project" value="InterPro"/>
</dbReference>
<dbReference type="Pfam" id="PF13476">
    <property type="entry name" value="AAA_23"/>
    <property type="match status" value="1"/>
</dbReference>
<proteinExistence type="inferred from homology"/>
<keyword evidence="4" id="KW-0175">Coiled coil</keyword>
<dbReference type="Pfam" id="PF13558">
    <property type="entry name" value="SbcC_Walker_B"/>
    <property type="match status" value="1"/>
</dbReference>
<dbReference type="PANTHER" id="PTHR32114:SF2">
    <property type="entry name" value="ABC TRANSPORTER ABCH.3"/>
    <property type="match status" value="1"/>
</dbReference>
<feature type="domain" description="Rad50/SbcC-type AAA" evidence="5">
    <location>
        <begin position="5"/>
        <end position="92"/>
    </location>
</feature>